<evidence type="ECO:0000256" key="10">
    <source>
        <dbReference type="ARBA" id="ARBA00023186"/>
    </source>
</evidence>
<dbReference type="PRINTS" id="PR01039">
    <property type="entry name" value="TRNASYNTHTRP"/>
</dbReference>
<sequence>MSDSSKEKKKKFADMVSRQKGGDQQSDNHKQTDDLNEDLNTLKERAVQLEDHLRRAVADNENVKRIMQKQISDASDYAVTKLARDMIDSCDNLKRVMEILKDGDPVHEGIKVAYQKIINDLKKHGIEEVDPLAAAYIACGIDPEKSIIFSQSTVSGHAELGWLLGCYTPIGWLNRMTQFKDKAGSDKQKVSLGLYSYPVLMTADILLYQTKYVPVGDDQKQHLELARDIASAFNNHYKLDYFIVPEILTLDCTSRIMSLRDGTSKMSKSDPSEHSCINLDDTDDLIVKKIEKAKTDSLLGFATLKCRPEISNLINIYSVLSNVNAEKVCEEVNKHDMKHFKKELADLIISVISPIREKMNDLLKDQFHLHEILKKGTKKAAEIATHNIKEIKDIIGFAQYL</sequence>
<dbReference type="GO" id="GO:0005739">
    <property type="term" value="C:mitochondrion"/>
    <property type="evidence" value="ECO:0007669"/>
    <property type="project" value="UniProtKB-SubCell"/>
</dbReference>
<organism evidence="14 15">
    <name type="scientific">Glossina morsitans morsitans</name>
    <name type="common">Savannah tsetse fly</name>
    <dbReference type="NCBI Taxonomy" id="37546"/>
    <lineage>
        <taxon>Eukaryota</taxon>
        <taxon>Metazoa</taxon>
        <taxon>Ecdysozoa</taxon>
        <taxon>Arthropoda</taxon>
        <taxon>Hexapoda</taxon>
        <taxon>Insecta</taxon>
        <taxon>Pterygota</taxon>
        <taxon>Neoptera</taxon>
        <taxon>Endopterygota</taxon>
        <taxon>Diptera</taxon>
        <taxon>Brachycera</taxon>
        <taxon>Muscomorpha</taxon>
        <taxon>Hippoboscoidea</taxon>
        <taxon>Glossinidae</taxon>
        <taxon>Glossina</taxon>
    </lineage>
</organism>
<keyword evidence="15" id="KW-1185">Reference proteome</keyword>
<dbReference type="EMBL" id="CCAG010010158">
    <property type="status" value="NOT_ANNOTATED_CDS"/>
    <property type="molecule type" value="Genomic_DNA"/>
</dbReference>
<evidence type="ECO:0000256" key="2">
    <source>
        <dbReference type="ARBA" id="ARBA00005594"/>
    </source>
</evidence>
<dbReference type="Proteomes" id="UP000092444">
    <property type="component" value="Unassembled WGS sequence"/>
</dbReference>
<dbReference type="Pfam" id="PF00579">
    <property type="entry name" value="tRNA-synt_1b"/>
    <property type="match status" value="1"/>
</dbReference>
<evidence type="ECO:0000256" key="8">
    <source>
        <dbReference type="ARBA" id="ARBA00022917"/>
    </source>
</evidence>
<dbReference type="InterPro" id="IPR000740">
    <property type="entry name" value="GrpE"/>
</dbReference>
<evidence type="ECO:0000256" key="6">
    <source>
        <dbReference type="ARBA" id="ARBA00022741"/>
    </source>
</evidence>
<evidence type="ECO:0000313" key="14">
    <source>
        <dbReference type="EnsemblMetazoa" id="GMOY002716-PA"/>
    </source>
</evidence>
<dbReference type="SUPFAM" id="SSF58014">
    <property type="entry name" value="Coiled-coil domain of nucleotide exchange factor GrpE"/>
    <property type="match status" value="1"/>
</dbReference>
<dbReference type="Gene3D" id="1.10.240.10">
    <property type="entry name" value="Tyrosyl-Transfer RNA Synthetase"/>
    <property type="match status" value="1"/>
</dbReference>
<keyword evidence="8 12" id="KW-0648">Protein biosynthesis</keyword>
<dbReference type="GO" id="GO:0004830">
    <property type="term" value="F:tryptophan-tRNA ligase activity"/>
    <property type="evidence" value="ECO:0007669"/>
    <property type="project" value="UniProtKB-EC"/>
</dbReference>
<evidence type="ECO:0000256" key="13">
    <source>
        <dbReference type="SAM" id="MobiDB-lite"/>
    </source>
</evidence>
<evidence type="ECO:0000256" key="1">
    <source>
        <dbReference type="ARBA" id="ARBA00004173"/>
    </source>
</evidence>
<dbReference type="InterPro" id="IPR002306">
    <property type="entry name" value="Trp-tRNA-ligase"/>
</dbReference>
<dbReference type="PANTHER" id="PTHR43766:SF1">
    <property type="entry name" value="TRYPTOPHAN--TRNA LIGASE, MITOCHONDRIAL"/>
    <property type="match status" value="1"/>
</dbReference>
<dbReference type="AlphaFoldDB" id="A0A1B0FG20"/>
<feature type="region of interest" description="Disordered" evidence="13">
    <location>
        <begin position="1"/>
        <end position="35"/>
    </location>
</feature>
<dbReference type="STRING" id="37546.A0A1B0FG20"/>
<comment type="subcellular location">
    <subcellularLocation>
        <location evidence="1">Mitochondrion</location>
    </subcellularLocation>
</comment>
<dbReference type="NCBIfam" id="TIGR00233">
    <property type="entry name" value="trpS"/>
    <property type="match status" value="1"/>
</dbReference>
<dbReference type="FunFam" id="1.10.240.10:FF:000002">
    <property type="entry name" value="Tryptophan--tRNA ligase"/>
    <property type="match status" value="1"/>
</dbReference>
<dbReference type="GO" id="GO:0006436">
    <property type="term" value="P:tryptophanyl-tRNA aminoacylation"/>
    <property type="evidence" value="ECO:0007669"/>
    <property type="project" value="InterPro"/>
</dbReference>
<evidence type="ECO:0000256" key="9">
    <source>
        <dbReference type="ARBA" id="ARBA00023146"/>
    </source>
</evidence>
<evidence type="ECO:0000256" key="11">
    <source>
        <dbReference type="ARBA" id="ARBA00030268"/>
    </source>
</evidence>
<name>A0A1B0FG20_GLOMM</name>
<dbReference type="GO" id="GO:0000774">
    <property type="term" value="F:adenyl-nucleotide exchange factor activity"/>
    <property type="evidence" value="ECO:0007669"/>
    <property type="project" value="InterPro"/>
</dbReference>
<keyword evidence="10" id="KW-0143">Chaperone</keyword>
<keyword evidence="6 12" id="KW-0547">Nucleotide-binding</keyword>
<evidence type="ECO:0000256" key="4">
    <source>
        <dbReference type="ARBA" id="ARBA00013161"/>
    </source>
</evidence>
<dbReference type="PhylomeDB" id="A0A1B0FG20"/>
<dbReference type="InterPro" id="IPR050203">
    <property type="entry name" value="Trp-tRNA_synthetase"/>
</dbReference>
<evidence type="ECO:0000256" key="7">
    <source>
        <dbReference type="ARBA" id="ARBA00022840"/>
    </source>
</evidence>
<dbReference type="EnsemblMetazoa" id="GMOY002716-RA">
    <property type="protein sequence ID" value="GMOY002716-PA"/>
    <property type="gene ID" value="GMOY002716"/>
</dbReference>
<dbReference type="GO" id="GO:0042803">
    <property type="term" value="F:protein homodimerization activity"/>
    <property type="evidence" value="ECO:0007669"/>
    <property type="project" value="InterPro"/>
</dbReference>
<keyword evidence="5 12" id="KW-0436">Ligase</keyword>
<dbReference type="EC" id="6.1.1.2" evidence="4"/>
<comment type="similarity">
    <text evidence="2 12">Belongs to the class-I aminoacyl-tRNA synthetase family.</text>
</comment>
<protein>
    <recommendedName>
        <fullName evidence="4">tryptophan--tRNA ligase</fullName>
        <ecNumber evidence="4">6.1.1.2</ecNumber>
    </recommendedName>
    <alternativeName>
        <fullName evidence="11">Tryptophanyl-tRNA synthetase</fullName>
    </alternativeName>
</protein>
<reference evidence="14" key="1">
    <citation type="submission" date="2020-05" db="UniProtKB">
        <authorList>
            <consortium name="EnsemblMetazoa"/>
        </authorList>
    </citation>
    <scope>IDENTIFICATION</scope>
    <source>
        <strain evidence="14">Yale</strain>
    </source>
</reference>
<dbReference type="Pfam" id="PF01025">
    <property type="entry name" value="GrpE"/>
    <property type="match status" value="1"/>
</dbReference>
<dbReference type="SUPFAM" id="SSF52374">
    <property type="entry name" value="Nucleotidylyl transferase"/>
    <property type="match status" value="1"/>
</dbReference>
<evidence type="ECO:0000256" key="12">
    <source>
        <dbReference type="RuleBase" id="RU363036"/>
    </source>
</evidence>
<evidence type="ECO:0000313" key="15">
    <source>
        <dbReference type="Proteomes" id="UP000092444"/>
    </source>
</evidence>
<dbReference type="VEuPathDB" id="VectorBase:GMOY002716"/>
<keyword evidence="7 12" id="KW-0067">ATP-binding</keyword>
<proteinExistence type="inferred from homology"/>
<dbReference type="Gene3D" id="3.40.50.620">
    <property type="entry name" value="HUPs"/>
    <property type="match status" value="1"/>
</dbReference>
<dbReference type="GO" id="GO:0006457">
    <property type="term" value="P:protein folding"/>
    <property type="evidence" value="ECO:0007669"/>
    <property type="project" value="InterPro"/>
</dbReference>
<evidence type="ECO:0000256" key="3">
    <source>
        <dbReference type="ARBA" id="ARBA00009054"/>
    </source>
</evidence>
<dbReference type="InterPro" id="IPR002305">
    <property type="entry name" value="aa-tRNA-synth_Ic"/>
</dbReference>
<accession>A0A1B0FG20</accession>
<dbReference type="PANTHER" id="PTHR43766">
    <property type="entry name" value="TRYPTOPHAN--TRNA LIGASE, MITOCHONDRIAL"/>
    <property type="match status" value="1"/>
</dbReference>
<dbReference type="InterPro" id="IPR013805">
    <property type="entry name" value="GrpE_CC"/>
</dbReference>
<keyword evidence="9 12" id="KW-0030">Aminoacyl-tRNA synthetase</keyword>
<dbReference type="GO" id="GO:0051087">
    <property type="term" value="F:protein-folding chaperone binding"/>
    <property type="evidence" value="ECO:0007669"/>
    <property type="project" value="InterPro"/>
</dbReference>
<dbReference type="InterPro" id="IPR014729">
    <property type="entry name" value="Rossmann-like_a/b/a_fold"/>
</dbReference>
<evidence type="ECO:0000256" key="5">
    <source>
        <dbReference type="ARBA" id="ARBA00022598"/>
    </source>
</evidence>
<comment type="similarity">
    <text evidence="3">Belongs to the GrpE family.</text>
</comment>
<dbReference type="Gene3D" id="3.90.20.20">
    <property type="match status" value="1"/>
</dbReference>
<dbReference type="GO" id="GO:0005524">
    <property type="term" value="F:ATP binding"/>
    <property type="evidence" value="ECO:0007669"/>
    <property type="project" value="UniProtKB-KW"/>
</dbReference>